<keyword evidence="3 10" id="KW-0808">Transferase</keyword>
<evidence type="ECO:0000256" key="10">
    <source>
        <dbReference type="HAMAP-Rule" id="MF_01043"/>
    </source>
</evidence>
<keyword evidence="4 10" id="KW-0812">Transmembrane</keyword>
<dbReference type="InterPro" id="IPR003811">
    <property type="entry name" value="G3P_acylTferase_PlsY"/>
</dbReference>
<evidence type="ECO:0000256" key="6">
    <source>
        <dbReference type="ARBA" id="ARBA00023098"/>
    </source>
</evidence>
<feature type="transmembrane region" description="Helical" evidence="10">
    <location>
        <begin position="6"/>
        <end position="29"/>
    </location>
</feature>
<evidence type="ECO:0000313" key="12">
    <source>
        <dbReference type="Proteomes" id="UP001596492"/>
    </source>
</evidence>
<accession>A0ABW2IGC8</accession>
<keyword evidence="1 10" id="KW-1003">Cell membrane</keyword>
<dbReference type="PANTHER" id="PTHR30309">
    <property type="entry name" value="INNER MEMBRANE PROTEIN YGIH"/>
    <property type="match status" value="1"/>
</dbReference>
<reference evidence="12" key="1">
    <citation type="journal article" date="2019" name="Int. J. Syst. Evol. Microbiol.">
        <title>The Global Catalogue of Microorganisms (GCM) 10K type strain sequencing project: providing services to taxonomists for standard genome sequencing and annotation.</title>
        <authorList>
            <consortium name="The Broad Institute Genomics Platform"/>
            <consortium name="The Broad Institute Genome Sequencing Center for Infectious Disease"/>
            <person name="Wu L."/>
            <person name="Ma J."/>
        </authorList>
    </citation>
    <scope>NUCLEOTIDE SEQUENCE [LARGE SCALE GENOMIC DNA]</scope>
    <source>
        <strain evidence="12">CCUG 51308</strain>
    </source>
</reference>
<keyword evidence="9 10" id="KW-1208">Phospholipid metabolism</keyword>
<evidence type="ECO:0000256" key="7">
    <source>
        <dbReference type="ARBA" id="ARBA00023136"/>
    </source>
</evidence>
<evidence type="ECO:0000313" key="11">
    <source>
        <dbReference type="EMBL" id="MFC7290140.1"/>
    </source>
</evidence>
<feature type="transmembrane region" description="Helical" evidence="10">
    <location>
        <begin position="84"/>
        <end position="103"/>
    </location>
</feature>
<keyword evidence="2 10" id="KW-0444">Lipid biosynthesis</keyword>
<dbReference type="GO" id="GO:0004366">
    <property type="term" value="F:glycerol-3-phosphate O-acyltransferase activity"/>
    <property type="evidence" value="ECO:0007669"/>
    <property type="project" value="UniProtKB-EC"/>
</dbReference>
<keyword evidence="8 10" id="KW-0594">Phospholipid biosynthesis</keyword>
<comment type="caution">
    <text evidence="11">The sequence shown here is derived from an EMBL/GenBank/DDBJ whole genome shotgun (WGS) entry which is preliminary data.</text>
</comment>
<comment type="pathway">
    <text evidence="10">Lipid metabolism; phospholipid metabolism.</text>
</comment>
<dbReference type="EC" id="2.3.1.275" evidence="10"/>
<comment type="catalytic activity">
    <reaction evidence="10">
        <text>an acyl phosphate + sn-glycerol 3-phosphate = a 1-acyl-sn-glycero-3-phosphate + phosphate</text>
        <dbReference type="Rhea" id="RHEA:34075"/>
        <dbReference type="ChEBI" id="CHEBI:43474"/>
        <dbReference type="ChEBI" id="CHEBI:57597"/>
        <dbReference type="ChEBI" id="CHEBI:57970"/>
        <dbReference type="ChEBI" id="CHEBI:59918"/>
        <dbReference type="EC" id="2.3.1.275"/>
    </reaction>
</comment>
<keyword evidence="11" id="KW-0012">Acyltransferase</keyword>
<feature type="transmembrane region" description="Helical" evidence="10">
    <location>
        <begin position="115"/>
        <end position="140"/>
    </location>
</feature>
<comment type="subunit">
    <text evidence="10">Probably interacts with PlsX.</text>
</comment>
<dbReference type="EMBL" id="JBHTBR010000002">
    <property type="protein sequence ID" value="MFC7290140.1"/>
    <property type="molecule type" value="Genomic_DNA"/>
</dbReference>
<dbReference type="PANTHER" id="PTHR30309:SF0">
    <property type="entry name" value="GLYCEROL-3-PHOSPHATE ACYLTRANSFERASE-RELATED"/>
    <property type="match status" value="1"/>
</dbReference>
<keyword evidence="12" id="KW-1185">Reference proteome</keyword>
<evidence type="ECO:0000256" key="9">
    <source>
        <dbReference type="ARBA" id="ARBA00023264"/>
    </source>
</evidence>
<keyword evidence="7 10" id="KW-0472">Membrane</keyword>
<comment type="similarity">
    <text evidence="10">Belongs to the PlsY family.</text>
</comment>
<dbReference type="HAMAP" id="MF_01043">
    <property type="entry name" value="PlsY"/>
    <property type="match status" value="1"/>
</dbReference>
<comment type="function">
    <text evidence="10">Catalyzes the transfer of an acyl group from acyl-phosphate (acyl-PO(4)) to glycerol-3-phosphate (G3P) to form lysophosphatidic acid (LPA). This enzyme utilizes acyl-phosphate as fatty acyl donor, but not acyl-CoA or acyl-ACP.</text>
</comment>
<sequence length="207" mass="22014">MQDMPIAIIYAIAIAGGYFFGSIPFGLVITRMAGLGDIRSIGSGNIGATNVLRTGRKDLALATLLLDAGKAGIAAAIFSFIFSFHAGLLAGAAAFVGHCYPVWLKFKGGKGVATFIGMLFGIMWQVGIAFAICWLSIAVAFRYSSLAALVTAALLPALTYWLVGDIFALCVTAALSILLFYRHRENIKRLMNGTEEKIGKKKAKDLA</sequence>
<gene>
    <name evidence="10 11" type="primary">plsY</name>
    <name evidence="11" type="ORF">ACFQS8_00800</name>
</gene>
<organism evidence="11 12">
    <name type="scientific">Hirschia litorea</name>
    <dbReference type="NCBI Taxonomy" id="1199156"/>
    <lineage>
        <taxon>Bacteria</taxon>
        <taxon>Pseudomonadati</taxon>
        <taxon>Pseudomonadota</taxon>
        <taxon>Alphaproteobacteria</taxon>
        <taxon>Hyphomonadales</taxon>
        <taxon>Hyphomonadaceae</taxon>
        <taxon>Hirschia</taxon>
    </lineage>
</organism>
<name>A0ABW2IGC8_9PROT</name>
<comment type="subcellular location">
    <subcellularLocation>
        <location evidence="10">Cell membrane</location>
        <topology evidence="10">Multi-pass membrane protein</topology>
    </subcellularLocation>
</comment>
<protein>
    <recommendedName>
        <fullName evidence="10">Glycerol-3-phosphate acyltransferase</fullName>
    </recommendedName>
    <alternativeName>
        <fullName evidence="10">Acyl-PO4 G3P acyltransferase</fullName>
    </alternativeName>
    <alternativeName>
        <fullName evidence="10">Acyl-phosphate--glycerol-3-phosphate acyltransferase</fullName>
    </alternativeName>
    <alternativeName>
        <fullName evidence="10">G3P acyltransferase</fullName>
        <shortName evidence="10">GPAT</shortName>
        <ecNumber evidence="10">2.3.1.275</ecNumber>
    </alternativeName>
    <alternativeName>
        <fullName evidence="10">Lysophosphatidic acid synthase</fullName>
        <shortName evidence="10">LPA synthase</shortName>
    </alternativeName>
</protein>
<evidence type="ECO:0000256" key="3">
    <source>
        <dbReference type="ARBA" id="ARBA00022679"/>
    </source>
</evidence>
<evidence type="ECO:0000256" key="1">
    <source>
        <dbReference type="ARBA" id="ARBA00022475"/>
    </source>
</evidence>
<dbReference type="Pfam" id="PF02660">
    <property type="entry name" value="G3P_acyltransf"/>
    <property type="match status" value="1"/>
</dbReference>
<evidence type="ECO:0000256" key="4">
    <source>
        <dbReference type="ARBA" id="ARBA00022692"/>
    </source>
</evidence>
<keyword evidence="5 10" id="KW-1133">Transmembrane helix</keyword>
<feature type="transmembrane region" description="Helical" evidence="10">
    <location>
        <begin position="160"/>
        <end position="181"/>
    </location>
</feature>
<evidence type="ECO:0000256" key="8">
    <source>
        <dbReference type="ARBA" id="ARBA00023209"/>
    </source>
</evidence>
<dbReference type="Proteomes" id="UP001596492">
    <property type="component" value="Unassembled WGS sequence"/>
</dbReference>
<evidence type="ECO:0000256" key="2">
    <source>
        <dbReference type="ARBA" id="ARBA00022516"/>
    </source>
</evidence>
<keyword evidence="6 10" id="KW-0443">Lipid metabolism</keyword>
<dbReference type="NCBIfam" id="TIGR00023">
    <property type="entry name" value="glycerol-3-phosphate 1-O-acyltransferase PlsY"/>
    <property type="match status" value="1"/>
</dbReference>
<evidence type="ECO:0000256" key="5">
    <source>
        <dbReference type="ARBA" id="ARBA00022989"/>
    </source>
</evidence>
<dbReference type="RefSeq" id="WP_382164776.1">
    <property type="nucleotide sequence ID" value="NZ_JBHTBR010000002.1"/>
</dbReference>
<dbReference type="SMART" id="SM01207">
    <property type="entry name" value="G3P_acyltransf"/>
    <property type="match status" value="1"/>
</dbReference>
<proteinExistence type="inferred from homology"/>